<protein>
    <submittedName>
        <fullName evidence="1">Uncharacterized protein</fullName>
    </submittedName>
</protein>
<gene>
    <name evidence="1" type="ORF">UY3_13358</name>
</gene>
<keyword evidence="2" id="KW-1185">Reference proteome</keyword>
<dbReference type="Proteomes" id="UP000031443">
    <property type="component" value="Unassembled WGS sequence"/>
</dbReference>
<accession>M7BBL8</accession>
<dbReference type="AlphaFoldDB" id="M7BBL8"/>
<evidence type="ECO:0000313" key="1">
    <source>
        <dbReference type="EMBL" id="EMP29548.1"/>
    </source>
</evidence>
<dbReference type="EMBL" id="KB555348">
    <property type="protein sequence ID" value="EMP29548.1"/>
    <property type="molecule type" value="Genomic_DNA"/>
</dbReference>
<organism evidence="1 2">
    <name type="scientific">Chelonia mydas</name>
    <name type="common">Green sea-turtle</name>
    <name type="synonym">Chelonia agassizi</name>
    <dbReference type="NCBI Taxonomy" id="8469"/>
    <lineage>
        <taxon>Eukaryota</taxon>
        <taxon>Metazoa</taxon>
        <taxon>Chordata</taxon>
        <taxon>Craniata</taxon>
        <taxon>Vertebrata</taxon>
        <taxon>Euteleostomi</taxon>
        <taxon>Archelosauria</taxon>
        <taxon>Testudinata</taxon>
        <taxon>Testudines</taxon>
        <taxon>Cryptodira</taxon>
        <taxon>Durocryptodira</taxon>
        <taxon>Americhelydia</taxon>
        <taxon>Chelonioidea</taxon>
        <taxon>Cheloniidae</taxon>
        <taxon>Chelonia</taxon>
    </lineage>
</organism>
<reference evidence="2" key="1">
    <citation type="journal article" date="2013" name="Nat. Genet.">
        <title>The draft genomes of soft-shell turtle and green sea turtle yield insights into the development and evolution of the turtle-specific body plan.</title>
        <authorList>
            <person name="Wang Z."/>
            <person name="Pascual-Anaya J."/>
            <person name="Zadissa A."/>
            <person name="Li W."/>
            <person name="Niimura Y."/>
            <person name="Huang Z."/>
            <person name="Li C."/>
            <person name="White S."/>
            <person name="Xiong Z."/>
            <person name="Fang D."/>
            <person name="Wang B."/>
            <person name="Ming Y."/>
            <person name="Chen Y."/>
            <person name="Zheng Y."/>
            <person name="Kuraku S."/>
            <person name="Pignatelli M."/>
            <person name="Herrero J."/>
            <person name="Beal K."/>
            <person name="Nozawa M."/>
            <person name="Li Q."/>
            <person name="Wang J."/>
            <person name="Zhang H."/>
            <person name="Yu L."/>
            <person name="Shigenobu S."/>
            <person name="Wang J."/>
            <person name="Liu J."/>
            <person name="Flicek P."/>
            <person name="Searle S."/>
            <person name="Wang J."/>
            <person name="Kuratani S."/>
            <person name="Yin Y."/>
            <person name="Aken B."/>
            <person name="Zhang G."/>
            <person name="Irie N."/>
        </authorList>
    </citation>
    <scope>NUCLEOTIDE SEQUENCE [LARGE SCALE GENOMIC DNA]</scope>
</reference>
<evidence type="ECO:0000313" key="2">
    <source>
        <dbReference type="Proteomes" id="UP000031443"/>
    </source>
</evidence>
<proteinExistence type="predicted"/>
<sequence>MTAVRRSSPMGAVESVAGWGMCWLPLSAAPIGLKWRTTVSGSCDQLNLRTLQRVVRTATAAFVTGFALGPEKSIFTSLDIKGKRAWGDGETSCAKYRVSEGVTHSHLSDPFL</sequence>
<name>M7BBL8_CHEMY</name>